<evidence type="ECO:0000313" key="2">
    <source>
        <dbReference type="Proteomes" id="UP000886501"/>
    </source>
</evidence>
<accession>A0ACB6ZDI1</accession>
<reference evidence="1" key="1">
    <citation type="submission" date="2019-10" db="EMBL/GenBank/DDBJ databases">
        <authorList>
            <consortium name="DOE Joint Genome Institute"/>
            <person name="Kuo A."/>
            <person name="Miyauchi S."/>
            <person name="Kiss E."/>
            <person name="Drula E."/>
            <person name="Kohler A."/>
            <person name="Sanchez-Garcia M."/>
            <person name="Andreopoulos B."/>
            <person name="Barry K.W."/>
            <person name="Bonito G."/>
            <person name="Buee M."/>
            <person name="Carver A."/>
            <person name="Chen C."/>
            <person name="Cichocki N."/>
            <person name="Clum A."/>
            <person name="Culley D."/>
            <person name="Crous P.W."/>
            <person name="Fauchery L."/>
            <person name="Girlanda M."/>
            <person name="Hayes R."/>
            <person name="Keri Z."/>
            <person name="Labutti K."/>
            <person name="Lipzen A."/>
            <person name="Lombard V."/>
            <person name="Magnuson J."/>
            <person name="Maillard F."/>
            <person name="Morin E."/>
            <person name="Murat C."/>
            <person name="Nolan M."/>
            <person name="Ohm R."/>
            <person name="Pangilinan J."/>
            <person name="Pereira M."/>
            <person name="Perotto S."/>
            <person name="Peter M."/>
            <person name="Riley R."/>
            <person name="Sitrit Y."/>
            <person name="Stielow B."/>
            <person name="Szollosi G."/>
            <person name="Zifcakova L."/>
            <person name="Stursova M."/>
            <person name="Spatafora J.W."/>
            <person name="Tedersoo L."/>
            <person name="Vaario L.-M."/>
            <person name="Yamada A."/>
            <person name="Yan M."/>
            <person name="Wang P."/>
            <person name="Xu J."/>
            <person name="Bruns T."/>
            <person name="Baldrian P."/>
            <person name="Vilgalys R."/>
            <person name="Henrissat B."/>
            <person name="Grigoriev I.V."/>
            <person name="Hibbett D."/>
            <person name="Nagy L.G."/>
            <person name="Martin F.M."/>
        </authorList>
    </citation>
    <scope>NUCLEOTIDE SEQUENCE</scope>
    <source>
        <strain evidence="1">P2</strain>
    </source>
</reference>
<protein>
    <submittedName>
        <fullName evidence="1">Uncharacterized protein</fullName>
    </submittedName>
</protein>
<sequence length="170" mass="18245">MCSPGRPLPYRPRSSPLSYSLVGGLGTPESGVLSDRSITEATGVPPGTTKDVTTIVGIAVLTGVAFTYKASITDYLCTLSRFLDLCSGSPNSDEHTLLKIPASKWWCTMTLLDCMPPSTPTTSSTCSWRIFYAALAGLTVTTVHRISHEGSVDVITRCTTIFKETSSRFV</sequence>
<dbReference type="EMBL" id="MU118029">
    <property type="protein sequence ID" value="KAF9647652.1"/>
    <property type="molecule type" value="Genomic_DNA"/>
</dbReference>
<keyword evidence="2" id="KW-1185">Reference proteome</keyword>
<organism evidence="1 2">
    <name type="scientific">Thelephora ganbajun</name>
    <name type="common">Ganba fungus</name>
    <dbReference type="NCBI Taxonomy" id="370292"/>
    <lineage>
        <taxon>Eukaryota</taxon>
        <taxon>Fungi</taxon>
        <taxon>Dikarya</taxon>
        <taxon>Basidiomycota</taxon>
        <taxon>Agaricomycotina</taxon>
        <taxon>Agaricomycetes</taxon>
        <taxon>Thelephorales</taxon>
        <taxon>Thelephoraceae</taxon>
        <taxon>Thelephora</taxon>
    </lineage>
</organism>
<gene>
    <name evidence="1" type="ORF">BDM02DRAFT_2537404</name>
</gene>
<reference evidence="1" key="2">
    <citation type="journal article" date="2020" name="Nat. Commun.">
        <title>Large-scale genome sequencing of mycorrhizal fungi provides insights into the early evolution of symbiotic traits.</title>
        <authorList>
            <person name="Miyauchi S."/>
            <person name="Kiss E."/>
            <person name="Kuo A."/>
            <person name="Drula E."/>
            <person name="Kohler A."/>
            <person name="Sanchez-Garcia M."/>
            <person name="Morin E."/>
            <person name="Andreopoulos B."/>
            <person name="Barry K.W."/>
            <person name="Bonito G."/>
            <person name="Buee M."/>
            <person name="Carver A."/>
            <person name="Chen C."/>
            <person name="Cichocki N."/>
            <person name="Clum A."/>
            <person name="Culley D."/>
            <person name="Crous P.W."/>
            <person name="Fauchery L."/>
            <person name="Girlanda M."/>
            <person name="Hayes R.D."/>
            <person name="Keri Z."/>
            <person name="LaButti K."/>
            <person name="Lipzen A."/>
            <person name="Lombard V."/>
            <person name="Magnuson J."/>
            <person name="Maillard F."/>
            <person name="Murat C."/>
            <person name="Nolan M."/>
            <person name="Ohm R.A."/>
            <person name="Pangilinan J."/>
            <person name="Pereira M.F."/>
            <person name="Perotto S."/>
            <person name="Peter M."/>
            <person name="Pfister S."/>
            <person name="Riley R."/>
            <person name="Sitrit Y."/>
            <person name="Stielow J.B."/>
            <person name="Szollosi G."/>
            <person name="Zifcakova L."/>
            <person name="Stursova M."/>
            <person name="Spatafora J.W."/>
            <person name="Tedersoo L."/>
            <person name="Vaario L.M."/>
            <person name="Yamada A."/>
            <person name="Yan M."/>
            <person name="Wang P."/>
            <person name="Xu J."/>
            <person name="Bruns T."/>
            <person name="Baldrian P."/>
            <person name="Vilgalys R."/>
            <person name="Dunand C."/>
            <person name="Henrissat B."/>
            <person name="Grigoriev I.V."/>
            <person name="Hibbett D."/>
            <person name="Nagy L.G."/>
            <person name="Martin F.M."/>
        </authorList>
    </citation>
    <scope>NUCLEOTIDE SEQUENCE</scope>
    <source>
        <strain evidence="1">P2</strain>
    </source>
</reference>
<proteinExistence type="predicted"/>
<evidence type="ECO:0000313" key="1">
    <source>
        <dbReference type="EMBL" id="KAF9647652.1"/>
    </source>
</evidence>
<comment type="caution">
    <text evidence="1">The sequence shown here is derived from an EMBL/GenBank/DDBJ whole genome shotgun (WGS) entry which is preliminary data.</text>
</comment>
<name>A0ACB6ZDI1_THEGA</name>
<dbReference type="Proteomes" id="UP000886501">
    <property type="component" value="Unassembled WGS sequence"/>
</dbReference>